<proteinExistence type="predicted"/>
<organism evidence="3 4">
    <name type="scientific">Ceratobasidium theobromae</name>
    <dbReference type="NCBI Taxonomy" id="1582974"/>
    <lineage>
        <taxon>Eukaryota</taxon>
        <taxon>Fungi</taxon>
        <taxon>Dikarya</taxon>
        <taxon>Basidiomycota</taxon>
        <taxon>Agaricomycotina</taxon>
        <taxon>Agaricomycetes</taxon>
        <taxon>Cantharellales</taxon>
        <taxon>Ceratobasidiaceae</taxon>
        <taxon>Ceratobasidium</taxon>
    </lineage>
</organism>
<keyword evidence="4" id="KW-1185">Reference proteome</keyword>
<dbReference type="Gene3D" id="3.40.50.1240">
    <property type="entry name" value="Phosphoglycerate mutase-like"/>
    <property type="match status" value="2"/>
</dbReference>
<dbReference type="GO" id="GO:0003993">
    <property type="term" value="F:acid phosphatase activity"/>
    <property type="evidence" value="ECO:0007669"/>
    <property type="project" value="TreeGrafter"/>
</dbReference>
<protein>
    <submittedName>
        <fullName evidence="3">Histidine phosphatase family containing protein</fullName>
    </submittedName>
</protein>
<evidence type="ECO:0000256" key="1">
    <source>
        <dbReference type="ARBA" id="ARBA00022801"/>
    </source>
</evidence>
<dbReference type="PANTHER" id="PTHR20963:SF24">
    <property type="entry name" value="3-PHYTASE B"/>
    <property type="match status" value="1"/>
</dbReference>
<evidence type="ECO:0000313" key="4">
    <source>
        <dbReference type="Proteomes" id="UP000383932"/>
    </source>
</evidence>
<feature type="signal peptide" evidence="2">
    <location>
        <begin position="1"/>
        <end position="21"/>
    </location>
</feature>
<dbReference type="InterPro" id="IPR033379">
    <property type="entry name" value="Acid_Pase_AS"/>
</dbReference>
<sequence length="868" mass="94561">MLASQKLTMSALILGPSLSLASAPSSWIVRHLGNLSPYTKAPVPAGVQEYLPSDCRVDQVFYIGRHGSRYPLASELVFIQDLSTRLAGASAFIQSAHLPTELEFLKASYNTTLGHDDLTPPGRLQLFEHGVNFKLKYPQLAINELLVGGQDRVEESAQWFREGYFGRNWANTSTFTIIPEDSKTIRHVRKVMSLLVSLTSNPYSFITPSFTCPKWQYAYGNNLTIAWGETYLPPITKRLNKLIPGVNLTDPDTHGALYACAYDAAAYGIDRSPWCGVFTRSELLDFEYELDLLMVGAFGYGLPNGIGPMLGSTIINKIIEVFTKSSNSLISFGHDTTVDLALTALGLAKDTPPLSPNVSSPNSNRKWRTTNQVPFATQMIFEKFTCSSSAHGPQIRLVLNDSPFPMPSCGKTSVDRKLGACSLDAFIAANAASTATAFTDFVKQLGPYTPRYPVHSDISSDLPQGCSVTMINILQRHGARYPTKGAGVRIQAALAKLKTLQMENIAEPALKFVPTFSYSFDADQLVPFGRAQSYISGQIIAKKYPALGNATFVRAAGKERIIESSRWWKQGFEGGPFEVAVDSLPQPDLTIPISKTSNNTLGVQTCAVDGDLRPLWGSTAHAKWLSTFAPPITDRLNRLLPGANLTDVDTVNLMSLCGFDTAAKNGMPSPWCDVFTTDEWKSNEYYYDMEKYYSRSYGSKYGPSQGVGWANELLARMTNSIVQDPTTTNTTLNRNLSTFPIGPTAPLIFADFSSDNNIMKIISAMGLLRDPTDPPPGGPIPLTQQMVVSKVVPFASCTVVEKIACSASNQGLTAGDYVRIIINDAVTPLPPCGNLGRTFGLCTLQDFVQSQAFALAGGNFSACFTTTP</sequence>
<dbReference type="PANTHER" id="PTHR20963">
    <property type="entry name" value="MULTIPLE INOSITOL POLYPHOSPHATE PHOSPHATASE-RELATED"/>
    <property type="match status" value="1"/>
</dbReference>
<dbReference type="EMBL" id="SSOP01000014">
    <property type="protein sequence ID" value="KAB5594971.1"/>
    <property type="molecule type" value="Genomic_DNA"/>
</dbReference>
<feature type="chain" id="PRO_5024447049" evidence="2">
    <location>
        <begin position="22"/>
        <end position="868"/>
    </location>
</feature>
<dbReference type="OrthoDB" id="6509975at2759"/>
<dbReference type="AlphaFoldDB" id="A0A5N5QTR7"/>
<evidence type="ECO:0000256" key="2">
    <source>
        <dbReference type="SAM" id="SignalP"/>
    </source>
</evidence>
<reference evidence="3 4" key="1">
    <citation type="journal article" date="2019" name="Fungal Biol. Biotechnol.">
        <title>Draft genome sequence of fastidious pathogen Ceratobasidium theobromae, which causes vascular-streak dieback in Theobroma cacao.</title>
        <authorList>
            <person name="Ali S.S."/>
            <person name="Asman A."/>
            <person name="Shao J."/>
            <person name="Firmansyah A.P."/>
            <person name="Susilo A.W."/>
            <person name="Rosmana A."/>
            <person name="McMahon P."/>
            <person name="Junaid M."/>
            <person name="Guest D."/>
            <person name="Kheng T.Y."/>
            <person name="Meinhardt L.W."/>
            <person name="Bailey B.A."/>
        </authorList>
    </citation>
    <scope>NUCLEOTIDE SEQUENCE [LARGE SCALE GENOMIC DNA]</scope>
    <source>
        <strain evidence="3 4">CT2</strain>
    </source>
</reference>
<name>A0A5N5QTR7_9AGAM</name>
<dbReference type="InterPro" id="IPR000560">
    <property type="entry name" value="His_Pase_clade-2"/>
</dbReference>
<gene>
    <name evidence="3" type="ORF">CTheo_1604</name>
</gene>
<comment type="caution">
    <text evidence="3">The sequence shown here is derived from an EMBL/GenBank/DDBJ whole genome shotgun (WGS) entry which is preliminary data.</text>
</comment>
<dbReference type="InterPro" id="IPR029033">
    <property type="entry name" value="His_PPase_superfam"/>
</dbReference>
<accession>A0A5N5QTR7</accession>
<dbReference type="Pfam" id="PF00328">
    <property type="entry name" value="His_Phos_2"/>
    <property type="match status" value="2"/>
</dbReference>
<evidence type="ECO:0000313" key="3">
    <source>
        <dbReference type="EMBL" id="KAB5594971.1"/>
    </source>
</evidence>
<keyword evidence="2" id="KW-0732">Signal</keyword>
<dbReference type="PROSITE" id="PS00616">
    <property type="entry name" value="HIS_ACID_PHOSPHAT_1"/>
    <property type="match status" value="2"/>
</dbReference>
<keyword evidence="1" id="KW-0378">Hydrolase</keyword>
<dbReference type="CDD" id="cd07061">
    <property type="entry name" value="HP_HAP_like"/>
    <property type="match status" value="2"/>
</dbReference>
<dbReference type="SUPFAM" id="SSF53254">
    <property type="entry name" value="Phosphoglycerate mutase-like"/>
    <property type="match status" value="2"/>
</dbReference>
<dbReference type="Proteomes" id="UP000383932">
    <property type="component" value="Unassembled WGS sequence"/>
</dbReference>